<name>A0A5N5JDV4_9ROSI</name>
<evidence type="ECO:0000313" key="2">
    <source>
        <dbReference type="Proteomes" id="UP000326939"/>
    </source>
</evidence>
<proteinExistence type="predicted"/>
<comment type="caution">
    <text evidence="1">The sequence shown here is derived from an EMBL/GenBank/DDBJ whole genome shotgun (WGS) entry which is preliminary data.</text>
</comment>
<dbReference type="PANTHER" id="PTHR47569">
    <property type="entry name" value="NO-ASSOCIATED PROTEIN 1, CHLOROPLASTIC/MITOCHONDRIAL"/>
    <property type="match status" value="1"/>
</dbReference>
<reference evidence="2" key="1">
    <citation type="journal article" date="2019" name="Gigascience">
        <title>De novo genome assembly of the endangered Acer yangbiense, a plant species with extremely small populations endemic to Yunnan Province, China.</title>
        <authorList>
            <person name="Yang J."/>
            <person name="Wariss H.M."/>
            <person name="Tao L."/>
            <person name="Zhang R."/>
            <person name="Yun Q."/>
            <person name="Hollingsworth P."/>
            <person name="Dao Z."/>
            <person name="Luo G."/>
            <person name="Guo H."/>
            <person name="Ma Y."/>
            <person name="Sun W."/>
        </authorList>
    </citation>
    <scope>NUCLEOTIDE SEQUENCE [LARGE SCALE GENOMIC DNA]</scope>
    <source>
        <strain evidence="2">cv. br00</strain>
    </source>
</reference>
<evidence type="ECO:0008006" key="3">
    <source>
        <dbReference type="Google" id="ProtNLM"/>
    </source>
</evidence>
<dbReference type="InterPro" id="IPR044229">
    <property type="entry name" value="NOA1"/>
</dbReference>
<dbReference type="EMBL" id="VDCV01000017">
    <property type="protein sequence ID" value="KAB5516846.1"/>
    <property type="molecule type" value="Genomic_DNA"/>
</dbReference>
<dbReference type="AlphaFoldDB" id="A0A5N5JDV4"/>
<sequence>MIYARDSTQQTTLAALKQYRVYTTTLAGKEIHHDKCHIIFIGMSIDPAYAQVYMNPIPTCFKLVWGFFFSRYDILRDLNVTEIDCSHYSVLSAHLTSSKSLVGIAGVVSEIQSRKRAGLKHQNVGCTKESWPSLMYVPQNFKYLGSANVGKSVFISALLNPIQIDAFLGGGKLFDTPGVHLRHRQAVVHSEDLPTLAPRSRLKGQSFPACTHPNRLQTFSVCVHIDIREIWLLVT</sequence>
<protein>
    <recommendedName>
        <fullName evidence="3">G domain-containing protein</fullName>
    </recommendedName>
</protein>
<dbReference type="Gene3D" id="3.40.50.300">
    <property type="entry name" value="P-loop containing nucleotide triphosphate hydrolases"/>
    <property type="match status" value="1"/>
</dbReference>
<evidence type="ECO:0000313" key="1">
    <source>
        <dbReference type="EMBL" id="KAB5516846.1"/>
    </source>
</evidence>
<accession>A0A5N5JDV4</accession>
<gene>
    <name evidence="1" type="ORF">DKX38_027494</name>
</gene>
<dbReference type="PANTHER" id="PTHR47569:SF2">
    <property type="entry name" value="NO-ASSOCIATED PROTEIN 1, CHLOROPLASTIC_MITOCHONDRIAL"/>
    <property type="match status" value="1"/>
</dbReference>
<dbReference type="Proteomes" id="UP000326939">
    <property type="component" value="Chromosome 17"/>
</dbReference>
<dbReference type="InterPro" id="IPR027417">
    <property type="entry name" value="P-loop_NTPase"/>
</dbReference>
<dbReference type="GO" id="GO:0003924">
    <property type="term" value="F:GTPase activity"/>
    <property type="evidence" value="ECO:0007669"/>
    <property type="project" value="InterPro"/>
</dbReference>
<keyword evidence="2" id="KW-1185">Reference proteome</keyword>
<organism evidence="1 2">
    <name type="scientific">Salix brachista</name>
    <dbReference type="NCBI Taxonomy" id="2182728"/>
    <lineage>
        <taxon>Eukaryota</taxon>
        <taxon>Viridiplantae</taxon>
        <taxon>Streptophyta</taxon>
        <taxon>Embryophyta</taxon>
        <taxon>Tracheophyta</taxon>
        <taxon>Spermatophyta</taxon>
        <taxon>Magnoliopsida</taxon>
        <taxon>eudicotyledons</taxon>
        <taxon>Gunneridae</taxon>
        <taxon>Pentapetalae</taxon>
        <taxon>rosids</taxon>
        <taxon>fabids</taxon>
        <taxon>Malpighiales</taxon>
        <taxon>Salicaceae</taxon>
        <taxon>Saliceae</taxon>
        <taxon>Salix</taxon>
    </lineage>
</organism>